<reference evidence="3" key="1">
    <citation type="journal article" date="2023" name="Arch. Microbiol.">
        <title>Desulfoferula mesophilus gen. nov. sp. nov., a mesophilic sulfate-reducing bacterium isolated from a brackish lake sediment.</title>
        <authorList>
            <person name="Watanabe T."/>
            <person name="Yabe T."/>
            <person name="Tsuji J.M."/>
            <person name="Fukui M."/>
        </authorList>
    </citation>
    <scope>NUCLEOTIDE SEQUENCE [LARGE SCALE GENOMIC DNA]</scope>
    <source>
        <strain evidence="3">12FAK</strain>
    </source>
</reference>
<sequence>MAAKQPRHQPQRGPRPLVSQADLSRLAQGLDPETKRRLSRVVRLWARIKRDGGKVVVATGSGPNLHEGVTCMVAELVRLGLVDGVLTSSAVVGHEMGGVLERVRRVEGAKLGLERAVLPADGKVEVSLLGPEQLAQLAAHTNLDRDLYRRMLSAPGNEIIKVAGNLAYPTGLWVERMARELGHLAKAAAQPLEAVLGLGCDPLTMLGACARRGVPCLVTVPQLVGGGQVGLAVGDSIGISQRSARVAALLASADLIIESGVALTQEIHDGPFELFTGHGMWARHEGMDTFSLGSKAMVRIDLDPNLERVWQMQRDAQAVAQAIDRGTPKATGFKVPFRMEMSGFARLPGALPLTGDLGVIWPLLASRAAKAMGVKTDFVCYKQGTPPGEAVRRYIVTKLSPLNYPQVVQALKEKSLWP</sequence>
<dbReference type="EMBL" id="AP028679">
    <property type="protein sequence ID" value="BEQ13734.1"/>
    <property type="molecule type" value="Genomic_DNA"/>
</dbReference>
<feature type="region of interest" description="Disordered" evidence="1">
    <location>
        <begin position="1"/>
        <end position="21"/>
    </location>
</feature>
<name>A0AAU9EKJ0_9BACT</name>
<dbReference type="KEGG" id="dmp:FAK_08000"/>
<feature type="compositionally biased region" description="Basic residues" evidence="1">
    <location>
        <begin position="1"/>
        <end position="10"/>
    </location>
</feature>
<keyword evidence="3" id="KW-1185">Reference proteome</keyword>
<dbReference type="Proteomes" id="UP001366166">
    <property type="component" value="Chromosome"/>
</dbReference>
<proteinExistence type="predicted"/>
<dbReference type="AlphaFoldDB" id="A0AAU9EKJ0"/>
<protein>
    <recommendedName>
        <fullName evidence="4">DUF2088 domain-containing protein</fullName>
    </recommendedName>
</protein>
<evidence type="ECO:0000313" key="2">
    <source>
        <dbReference type="EMBL" id="BEQ13734.1"/>
    </source>
</evidence>
<organism evidence="2 3">
    <name type="scientific">Desulfoferula mesophila</name>
    <dbReference type="NCBI Taxonomy" id="3058419"/>
    <lineage>
        <taxon>Bacteria</taxon>
        <taxon>Pseudomonadati</taxon>
        <taxon>Thermodesulfobacteriota</taxon>
        <taxon>Desulfarculia</taxon>
        <taxon>Desulfarculales</taxon>
        <taxon>Desulfarculaceae</taxon>
        <taxon>Desulfoferula</taxon>
    </lineage>
</organism>
<evidence type="ECO:0008006" key="4">
    <source>
        <dbReference type="Google" id="ProtNLM"/>
    </source>
</evidence>
<gene>
    <name evidence="2" type="ORF">FAK_08000</name>
</gene>
<accession>A0AAU9EKJ0</accession>
<dbReference type="RefSeq" id="WP_338605482.1">
    <property type="nucleotide sequence ID" value="NZ_AP028679.1"/>
</dbReference>
<evidence type="ECO:0000313" key="3">
    <source>
        <dbReference type="Proteomes" id="UP001366166"/>
    </source>
</evidence>
<evidence type="ECO:0000256" key="1">
    <source>
        <dbReference type="SAM" id="MobiDB-lite"/>
    </source>
</evidence>